<feature type="transmembrane region" description="Helical" evidence="1">
    <location>
        <begin position="7"/>
        <end position="24"/>
    </location>
</feature>
<dbReference type="AlphaFoldDB" id="A0A6C0LTR2"/>
<evidence type="ECO:0000313" key="2">
    <source>
        <dbReference type="EMBL" id="QHU33151.1"/>
    </source>
</evidence>
<sequence>MSKENRTLIIIIGIIIIILGYWLLSSDENVYTQVENFTSSPYQSSKELDRYYEGATVGIEDYLVDNMTCHPSCCGDQWPVPFDGMTGAEVEKCITERGKPGPFVRTNYTCANGINGVGCPCIKRDPYLFLVNRGNNVHYMGVNEIEPSFLIRNDVVPSKYEEQTPYEQIQSQRSMFRNEPKINDLSLQREPQDLKHVREYGSPVSAEGRKLETIYE</sequence>
<protein>
    <submittedName>
        <fullName evidence="2">Uncharacterized protein</fullName>
    </submittedName>
</protein>
<keyword evidence="1" id="KW-0812">Transmembrane</keyword>
<reference evidence="2" key="1">
    <citation type="journal article" date="2020" name="Nature">
        <title>Giant virus diversity and host interactions through global metagenomics.</title>
        <authorList>
            <person name="Schulz F."/>
            <person name="Roux S."/>
            <person name="Paez-Espino D."/>
            <person name="Jungbluth S."/>
            <person name="Walsh D.A."/>
            <person name="Denef V.J."/>
            <person name="McMahon K.D."/>
            <person name="Konstantinidis K.T."/>
            <person name="Eloe-Fadrosh E.A."/>
            <person name="Kyrpides N.C."/>
            <person name="Woyke T."/>
        </authorList>
    </citation>
    <scope>NUCLEOTIDE SEQUENCE</scope>
    <source>
        <strain evidence="2">GVMAG-S-1014582-52</strain>
    </source>
</reference>
<dbReference type="EMBL" id="MN740556">
    <property type="protein sequence ID" value="QHU33151.1"/>
    <property type="molecule type" value="Genomic_DNA"/>
</dbReference>
<organism evidence="2">
    <name type="scientific">viral metagenome</name>
    <dbReference type="NCBI Taxonomy" id="1070528"/>
    <lineage>
        <taxon>unclassified sequences</taxon>
        <taxon>metagenomes</taxon>
        <taxon>organismal metagenomes</taxon>
    </lineage>
</organism>
<proteinExistence type="predicted"/>
<evidence type="ECO:0000256" key="1">
    <source>
        <dbReference type="SAM" id="Phobius"/>
    </source>
</evidence>
<name>A0A6C0LTR2_9ZZZZ</name>
<keyword evidence="1" id="KW-1133">Transmembrane helix</keyword>
<accession>A0A6C0LTR2</accession>
<keyword evidence="1" id="KW-0472">Membrane</keyword>